<protein>
    <submittedName>
        <fullName evidence="1">Uncharacterized protein</fullName>
    </submittedName>
</protein>
<dbReference type="KEGG" id="pbh:AAW51_2953"/>
<dbReference type="Proteomes" id="UP000035352">
    <property type="component" value="Chromosome"/>
</dbReference>
<sequence length="40" mass="4453">MVRAVMSVAAWPQPTLPWPARHLIDVKLAWRSDASPIGEV</sequence>
<proteinExistence type="predicted"/>
<reference evidence="1 2" key="1">
    <citation type="submission" date="2015-05" db="EMBL/GenBank/DDBJ databases">
        <authorList>
            <person name="Tang B."/>
            <person name="Yu Y."/>
        </authorList>
    </citation>
    <scope>NUCLEOTIDE SEQUENCE [LARGE SCALE GENOMIC DNA]</scope>
    <source>
        <strain evidence="1 2">DSM 7029</strain>
    </source>
</reference>
<evidence type="ECO:0000313" key="1">
    <source>
        <dbReference type="EMBL" id="AKJ29644.1"/>
    </source>
</evidence>
<dbReference type="STRING" id="413882.AAW51_2953"/>
<dbReference type="AlphaFoldDB" id="A0A0G3BJL2"/>
<dbReference type="EMBL" id="CP011371">
    <property type="protein sequence ID" value="AKJ29644.1"/>
    <property type="molecule type" value="Genomic_DNA"/>
</dbReference>
<organism evidence="1 2">
    <name type="scientific">Caldimonas brevitalea</name>
    <dbReference type="NCBI Taxonomy" id="413882"/>
    <lineage>
        <taxon>Bacteria</taxon>
        <taxon>Pseudomonadati</taxon>
        <taxon>Pseudomonadota</taxon>
        <taxon>Betaproteobacteria</taxon>
        <taxon>Burkholderiales</taxon>
        <taxon>Sphaerotilaceae</taxon>
        <taxon>Caldimonas</taxon>
    </lineage>
</organism>
<evidence type="ECO:0000313" key="2">
    <source>
        <dbReference type="Proteomes" id="UP000035352"/>
    </source>
</evidence>
<name>A0A0G3BJL2_9BURK</name>
<gene>
    <name evidence="1" type="ORF">AAW51_2953</name>
</gene>
<keyword evidence="2" id="KW-1185">Reference proteome</keyword>
<accession>A0A0G3BJL2</accession>